<dbReference type="EC" id="4.1.1.65" evidence="12"/>
<comment type="similarity">
    <text evidence="12">Belongs to the phosphatidylserine decarboxylase family. PSD-B subfamily. Prokaryotic type I sub-subfamily.</text>
</comment>
<dbReference type="Proteomes" id="UP000296201">
    <property type="component" value="Chromosome"/>
</dbReference>
<evidence type="ECO:0000313" key="14">
    <source>
        <dbReference type="Proteomes" id="UP000296201"/>
    </source>
</evidence>
<dbReference type="EMBL" id="CP032096">
    <property type="protein sequence ID" value="QBZ82934.1"/>
    <property type="molecule type" value="Genomic_DNA"/>
</dbReference>
<reference evidence="13 14" key="1">
    <citation type="submission" date="2018-08" db="EMBL/GenBank/DDBJ databases">
        <title>Horizontal acquisition of hydrogen conversion ability and other habitat adaptations in Hydrogenovibrio crunogenus strains.</title>
        <authorList>
            <person name="Gonnella G."/>
            <person name="Adam N."/>
            <person name="Perner M."/>
        </authorList>
    </citation>
    <scope>NUCLEOTIDE SEQUENCE [LARGE SCALE GENOMIC DNA]</scope>
    <source>
        <strain evidence="13 14">SP-41</strain>
    </source>
</reference>
<comment type="pathway">
    <text evidence="12">Phospholipid metabolism; phosphatidylethanolamine biosynthesis; phosphatidylethanolamine from CDP-diacylglycerol: step 2/2.</text>
</comment>
<dbReference type="InterPro" id="IPR033178">
    <property type="entry name" value="PSD_type1_pro"/>
</dbReference>
<feature type="active site" description="Charge relay system; for autoendoproteolytic cleavage activity" evidence="12">
    <location>
        <position position="252"/>
    </location>
</feature>
<keyword evidence="11 12" id="KW-0670">Pyruvate</keyword>
<evidence type="ECO:0000256" key="3">
    <source>
        <dbReference type="ARBA" id="ARBA00022516"/>
    </source>
</evidence>
<dbReference type="InterPro" id="IPR033177">
    <property type="entry name" value="PSD-B"/>
</dbReference>
<keyword evidence="8 12" id="KW-0594">Phospholipid biosynthesis</keyword>
<comment type="function">
    <text evidence="12">Catalyzes the formation of phosphatidylethanolamine (PtdEtn) from phosphatidylserine (PtdSer).</text>
</comment>
<dbReference type="PANTHER" id="PTHR10067">
    <property type="entry name" value="PHOSPHATIDYLSERINE DECARBOXYLASE"/>
    <property type="match status" value="1"/>
</dbReference>
<dbReference type="Pfam" id="PF02666">
    <property type="entry name" value="PS_Dcarbxylase"/>
    <property type="match status" value="1"/>
</dbReference>
<evidence type="ECO:0000256" key="11">
    <source>
        <dbReference type="ARBA" id="ARBA00023317"/>
    </source>
</evidence>
<feature type="modified residue" description="Pyruvic acid (Ser); by autocatalysis" evidence="12">
    <location>
        <position position="252"/>
    </location>
</feature>
<feature type="active site" description="Schiff-base intermediate with substrate; via pyruvic acid; for decarboxylase activity" evidence="12">
    <location>
        <position position="252"/>
    </location>
</feature>
<feature type="chain" id="PRO_5023386400" description="Phosphatidylserine decarboxylase alpha chain" evidence="12">
    <location>
        <begin position="252"/>
        <end position="298"/>
    </location>
</feature>
<dbReference type="GO" id="GO:0006646">
    <property type="term" value="P:phosphatidylethanolamine biosynthetic process"/>
    <property type="evidence" value="ECO:0007669"/>
    <property type="project" value="UniProtKB-UniRule"/>
</dbReference>
<gene>
    <name evidence="12 13" type="primary">psd</name>
    <name evidence="13" type="ORF">GHNINEIG_00975</name>
</gene>
<dbReference type="NCBIfam" id="TIGR00163">
    <property type="entry name" value="PS_decarb"/>
    <property type="match status" value="1"/>
</dbReference>
<name>A0A4V1C8S6_9GAMM</name>
<comment type="pathway">
    <text evidence="1">Lipid metabolism.</text>
</comment>
<evidence type="ECO:0000256" key="8">
    <source>
        <dbReference type="ARBA" id="ARBA00023209"/>
    </source>
</evidence>
<comment type="subcellular location">
    <subcellularLocation>
        <location evidence="12">Cell membrane</location>
        <topology evidence="12">Peripheral membrane protein</topology>
    </subcellularLocation>
</comment>
<evidence type="ECO:0000256" key="12">
    <source>
        <dbReference type="HAMAP-Rule" id="MF_00662"/>
    </source>
</evidence>
<evidence type="ECO:0000256" key="4">
    <source>
        <dbReference type="ARBA" id="ARBA00022793"/>
    </source>
</evidence>
<comment type="subunit">
    <text evidence="12">Heterodimer of a large membrane-associated beta subunit and a small pyruvoyl-containing alpha subunit.</text>
</comment>
<sequence length="298" mass="34120">MRFLDFFRVVPQYLIPQHLLSKGMHWFMQVKQPWIKNNTIKLLTKIYKINIQEAADEEIENYPHFNAFFTRALKPDARPIDATENAWCSPADGVISQSQAIHGKTLIQAKCHDYSLDALLGGDIEYAKHFIDGDSAVIYLSPKDYHRIHMPVDAKLHSMTYVPGDLFAVNPTTVRNVEGLFARNERLIIRFENEHGVFCLIMVGAIFVGSMETVWQGKITPDYQPTIQHWDYQEDDLSYFKGDEIGRFNMGSTVVLLSPKGKMPGLGEIEKNTPIQMGQMLAQYAEYNFSTQDEHSPE</sequence>
<dbReference type="GO" id="GO:0005886">
    <property type="term" value="C:plasma membrane"/>
    <property type="evidence" value="ECO:0007669"/>
    <property type="project" value="UniProtKB-SubCell"/>
</dbReference>
<dbReference type="RefSeq" id="WP_223260940.1">
    <property type="nucleotide sequence ID" value="NZ_CP032096.1"/>
</dbReference>
<dbReference type="HAMAP" id="MF_00662">
    <property type="entry name" value="PS_decarb_PSD_B_type1"/>
    <property type="match status" value="1"/>
</dbReference>
<dbReference type="GO" id="GO:0004609">
    <property type="term" value="F:phosphatidylserine decarboxylase activity"/>
    <property type="evidence" value="ECO:0007669"/>
    <property type="project" value="UniProtKB-UniRule"/>
</dbReference>
<dbReference type="AlphaFoldDB" id="A0A4V1C8S6"/>
<dbReference type="UniPathway" id="UPA00558">
    <property type="reaction ID" value="UER00616"/>
</dbReference>
<keyword evidence="3 12" id="KW-0444">Lipid biosynthesis</keyword>
<evidence type="ECO:0000313" key="13">
    <source>
        <dbReference type="EMBL" id="QBZ82934.1"/>
    </source>
</evidence>
<proteinExistence type="inferred from homology"/>
<evidence type="ECO:0000256" key="7">
    <source>
        <dbReference type="ARBA" id="ARBA00023145"/>
    </source>
</evidence>
<feature type="site" description="Cleavage (non-hydrolytic); by autocatalysis" evidence="12">
    <location>
        <begin position="251"/>
        <end position="252"/>
    </location>
</feature>
<organism evidence="13 14">
    <name type="scientific">Hydrogenovibrio crunogenus</name>
    <dbReference type="NCBI Taxonomy" id="39765"/>
    <lineage>
        <taxon>Bacteria</taxon>
        <taxon>Pseudomonadati</taxon>
        <taxon>Pseudomonadota</taxon>
        <taxon>Gammaproteobacteria</taxon>
        <taxon>Thiotrichales</taxon>
        <taxon>Piscirickettsiaceae</taxon>
        <taxon>Hydrogenovibrio</taxon>
    </lineage>
</organism>
<dbReference type="PANTHER" id="PTHR10067:SF6">
    <property type="entry name" value="PHOSPHATIDYLSERINE DECARBOXYLASE PROENZYME, MITOCHONDRIAL"/>
    <property type="match status" value="1"/>
</dbReference>
<keyword evidence="10 12" id="KW-1208">Phospholipid metabolism</keyword>
<comment type="catalytic activity">
    <reaction evidence="12">
        <text>a 1,2-diacyl-sn-glycero-3-phospho-L-serine + H(+) = a 1,2-diacyl-sn-glycero-3-phosphoethanolamine + CO2</text>
        <dbReference type="Rhea" id="RHEA:20828"/>
        <dbReference type="ChEBI" id="CHEBI:15378"/>
        <dbReference type="ChEBI" id="CHEBI:16526"/>
        <dbReference type="ChEBI" id="CHEBI:57262"/>
        <dbReference type="ChEBI" id="CHEBI:64612"/>
        <dbReference type="EC" id="4.1.1.65"/>
    </reaction>
</comment>
<keyword evidence="9 12" id="KW-0456">Lyase</keyword>
<protein>
    <recommendedName>
        <fullName evidence="12">Phosphatidylserine decarboxylase proenzyme</fullName>
        <ecNumber evidence="12">4.1.1.65</ecNumber>
    </recommendedName>
    <component>
        <recommendedName>
            <fullName evidence="12">Phosphatidylserine decarboxylase alpha chain</fullName>
        </recommendedName>
    </component>
    <component>
        <recommendedName>
            <fullName evidence="12">Phosphatidylserine decarboxylase beta chain</fullName>
        </recommendedName>
    </component>
</protein>
<keyword evidence="2 12" id="KW-1003">Cell membrane</keyword>
<keyword evidence="14" id="KW-1185">Reference proteome</keyword>
<comment type="cofactor">
    <cofactor evidence="12">
        <name>pyruvate</name>
        <dbReference type="ChEBI" id="CHEBI:15361"/>
    </cofactor>
    <text evidence="12">Binds 1 pyruvoyl group covalently per subunit.</text>
</comment>
<comment type="PTM">
    <text evidence="12">Is synthesized initially as an inactive proenzyme. Formation of the active enzyme involves a self-maturation process in which the active site pyruvoyl group is generated from an internal serine residue via an autocatalytic post-translational modification. Two non-identical subunits are generated from the proenzyme in this reaction, and the pyruvate is formed at the N-terminus of the alpha chain, which is derived from the carboxyl end of the proenzyme. The autoendoproteolytic cleavage occurs by a canonical serine protease mechanism, in which the side chain hydroxyl group of the serine supplies its oxygen atom to form the C-terminus of the beta chain, while the remainder of the serine residue undergoes an oxidative deamination to produce ammonia and the pyruvoyl prosthetic group on the alpha chain. During this reaction, the Ser that is part of the protease active site of the proenzyme becomes the pyruvoyl prosthetic group, which constitutes an essential element of the active site of the mature decarboxylase.</text>
</comment>
<evidence type="ECO:0000256" key="1">
    <source>
        <dbReference type="ARBA" id="ARBA00005189"/>
    </source>
</evidence>
<feature type="active site" description="Charge relay system; for autoendoproteolytic cleavage activity" evidence="12">
    <location>
        <position position="149"/>
    </location>
</feature>
<keyword evidence="5 12" id="KW-0443">Lipid metabolism</keyword>
<dbReference type="InterPro" id="IPR003817">
    <property type="entry name" value="PS_Dcarbxylase"/>
</dbReference>
<evidence type="ECO:0000256" key="10">
    <source>
        <dbReference type="ARBA" id="ARBA00023264"/>
    </source>
</evidence>
<accession>A0A4V1C8S6</accession>
<evidence type="ECO:0000256" key="5">
    <source>
        <dbReference type="ARBA" id="ARBA00023098"/>
    </source>
</evidence>
<keyword evidence="6 12" id="KW-0472">Membrane</keyword>
<feature type="active site" description="Charge relay system; for autoendoproteolytic cleavage activity" evidence="12">
    <location>
        <position position="92"/>
    </location>
</feature>
<evidence type="ECO:0000256" key="6">
    <source>
        <dbReference type="ARBA" id="ARBA00023136"/>
    </source>
</evidence>
<evidence type="ECO:0000256" key="2">
    <source>
        <dbReference type="ARBA" id="ARBA00022475"/>
    </source>
</evidence>
<feature type="chain" id="PRO_5023386401" description="Phosphatidylserine decarboxylase beta chain" evidence="12">
    <location>
        <begin position="1"/>
        <end position="251"/>
    </location>
</feature>
<keyword evidence="7 12" id="KW-0865">Zymogen</keyword>
<keyword evidence="4 12" id="KW-0210">Decarboxylase</keyword>
<evidence type="ECO:0000256" key="9">
    <source>
        <dbReference type="ARBA" id="ARBA00023239"/>
    </source>
</evidence>